<dbReference type="OrthoDB" id="10253408at2759"/>
<name>A0A9P1N8V6_9PELO</name>
<evidence type="ECO:0000256" key="4">
    <source>
        <dbReference type="ARBA" id="ARBA00022807"/>
    </source>
</evidence>
<organism evidence="10 11">
    <name type="scientific">Caenorhabditis angaria</name>
    <dbReference type="NCBI Taxonomy" id="860376"/>
    <lineage>
        <taxon>Eukaryota</taxon>
        <taxon>Metazoa</taxon>
        <taxon>Ecdysozoa</taxon>
        <taxon>Nematoda</taxon>
        <taxon>Chromadorea</taxon>
        <taxon>Rhabditida</taxon>
        <taxon>Rhabditina</taxon>
        <taxon>Rhabditomorpha</taxon>
        <taxon>Rhabditoidea</taxon>
        <taxon>Rhabditidae</taxon>
        <taxon>Peloderinae</taxon>
        <taxon>Caenorhabditis</taxon>
    </lineage>
</organism>
<sequence length="345" mass="38964">MYFFFLWFLVGFARLEIDIPDSLDDLNPIKISQLFEKFIKEYKKSYETPLEKTQALATFGENLATIINLNIESVKSNLQFGVNQYADLTDEEFSDKILTLEPKIGSDNLFRESIYNSTNFVVHPDSWDWRSKKVVAPVKYQGGCGCCWAFTTVAVVQSVIAIKTGKIPEPSEQELCDCGQGKGRAGCNGGNLGKSFDYVKNNGITEETNYPKYNDKRATTDQVCEESGKPNNIKISNYQFISQATVPLLEDALINKGPLGVGFRVGKSFRYYKSGIFASTDCDVKSTFYGWHAVTVVGYGVENKIPFWIVKNSWSEKWGEQGYFRIIKGRNLCGFEQTMPFFAEP</sequence>
<dbReference type="InterPro" id="IPR013201">
    <property type="entry name" value="Prot_inhib_I29"/>
</dbReference>
<keyword evidence="4" id="KW-0788">Thiol protease</keyword>
<dbReference type="Proteomes" id="UP001152747">
    <property type="component" value="Unassembled WGS sequence"/>
</dbReference>
<evidence type="ECO:0000259" key="8">
    <source>
        <dbReference type="SMART" id="SM00645"/>
    </source>
</evidence>
<keyword evidence="2" id="KW-0645">Protease</keyword>
<evidence type="ECO:0000256" key="6">
    <source>
        <dbReference type="ARBA" id="ARBA00023157"/>
    </source>
</evidence>
<reference evidence="10" key="1">
    <citation type="submission" date="2022-11" db="EMBL/GenBank/DDBJ databases">
        <authorList>
            <person name="Kikuchi T."/>
        </authorList>
    </citation>
    <scope>NUCLEOTIDE SEQUENCE</scope>
    <source>
        <strain evidence="10">PS1010</strain>
    </source>
</reference>
<gene>
    <name evidence="10" type="ORF">CAMP_LOCUS14734</name>
</gene>
<comment type="caution">
    <text evidence="10">The sequence shown here is derived from an EMBL/GenBank/DDBJ whole genome shotgun (WGS) entry which is preliminary data.</text>
</comment>
<dbReference type="InterPro" id="IPR038765">
    <property type="entry name" value="Papain-like_cys_pep_sf"/>
</dbReference>
<dbReference type="InterPro" id="IPR000169">
    <property type="entry name" value="Pept_cys_AS"/>
</dbReference>
<dbReference type="Gene3D" id="3.90.70.10">
    <property type="entry name" value="Cysteine proteinases"/>
    <property type="match status" value="1"/>
</dbReference>
<feature type="domain" description="Cathepsin propeptide inhibitor" evidence="9">
    <location>
        <begin position="35"/>
        <end position="93"/>
    </location>
</feature>
<dbReference type="InterPro" id="IPR025661">
    <property type="entry name" value="Pept_asp_AS"/>
</dbReference>
<evidence type="ECO:0000256" key="2">
    <source>
        <dbReference type="ARBA" id="ARBA00022670"/>
    </source>
</evidence>
<feature type="domain" description="Peptidase C1A papain C-terminal" evidence="8">
    <location>
        <begin position="123"/>
        <end position="344"/>
    </location>
</feature>
<dbReference type="SUPFAM" id="SSF54001">
    <property type="entry name" value="Cysteine proteinases"/>
    <property type="match status" value="1"/>
</dbReference>
<dbReference type="Pfam" id="PF00112">
    <property type="entry name" value="Peptidase_C1"/>
    <property type="match status" value="1"/>
</dbReference>
<feature type="chain" id="PRO_5040334311" description="Peptidase C1A papain C-terminal domain-containing protein" evidence="7">
    <location>
        <begin position="16"/>
        <end position="345"/>
    </location>
</feature>
<dbReference type="SMART" id="SM00848">
    <property type="entry name" value="Inhibitor_I29"/>
    <property type="match status" value="1"/>
</dbReference>
<dbReference type="GO" id="GO:0006508">
    <property type="term" value="P:proteolysis"/>
    <property type="evidence" value="ECO:0007669"/>
    <property type="project" value="UniProtKB-KW"/>
</dbReference>
<keyword evidence="5" id="KW-0865">Zymogen</keyword>
<dbReference type="InterPro" id="IPR013128">
    <property type="entry name" value="Peptidase_C1A"/>
</dbReference>
<dbReference type="PANTHER" id="PTHR12411">
    <property type="entry name" value="CYSTEINE PROTEASE FAMILY C1-RELATED"/>
    <property type="match status" value="1"/>
</dbReference>
<evidence type="ECO:0000259" key="9">
    <source>
        <dbReference type="SMART" id="SM00848"/>
    </source>
</evidence>
<dbReference type="AlphaFoldDB" id="A0A9P1N8V6"/>
<dbReference type="EMBL" id="CANHGI010000005">
    <property type="protein sequence ID" value="CAI5452097.1"/>
    <property type="molecule type" value="Genomic_DNA"/>
</dbReference>
<evidence type="ECO:0008006" key="12">
    <source>
        <dbReference type="Google" id="ProtNLM"/>
    </source>
</evidence>
<accession>A0A9P1N8V6</accession>
<feature type="signal peptide" evidence="7">
    <location>
        <begin position="1"/>
        <end position="15"/>
    </location>
</feature>
<keyword evidence="6" id="KW-1015">Disulfide bond</keyword>
<dbReference type="SMART" id="SM00645">
    <property type="entry name" value="Pept_C1"/>
    <property type="match status" value="1"/>
</dbReference>
<keyword evidence="11" id="KW-1185">Reference proteome</keyword>
<evidence type="ECO:0000256" key="1">
    <source>
        <dbReference type="ARBA" id="ARBA00008455"/>
    </source>
</evidence>
<dbReference type="PROSITE" id="PS00639">
    <property type="entry name" value="THIOL_PROTEASE_HIS"/>
    <property type="match status" value="1"/>
</dbReference>
<comment type="similarity">
    <text evidence="1">Belongs to the peptidase C1 family.</text>
</comment>
<dbReference type="CDD" id="cd02248">
    <property type="entry name" value="Peptidase_C1A"/>
    <property type="match status" value="1"/>
</dbReference>
<evidence type="ECO:0000313" key="10">
    <source>
        <dbReference type="EMBL" id="CAI5452097.1"/>
    </source>
</evidence>
<evidence type="ECO:0000256" key="3">
    <source>
        <dbReference type="ARBA" id="ARBA00022801"/>
    </source>
</evidence>
<evidence type="ECO:0000256" key="5">
    <source>
        <dbReference type="ARBA" id="ARBA00023145"/>
    </source>
</evidence>
<dbReference type="InterPro" id="IPR025660">
    <property type="entry name" value="Pept_his_AS"/>
</dbReference>
<keyword evidence="7" id="KW-0732">Signal</keyword>
<evidence type="ECO:0000256" key="7">
    <source>
        <dbReference type="SAM" id="SignalP"/>
    </source>
</evidence>
<dbReference type="InterPro" id="IPR039417">
    <property type="entry name" value="Peptidase_C1A_papain-like"/>
</dbReference>
<dbReference type="PRINTS" id="PR00705">
    <property type="entry name" value="PAPAIN"/>
</dbReference>
<dbReference type="PROSITE" id="PS00139">
    <property type="entry name" value="THIOL_PROTEASE_CYS"/>
    <property type="match status" value="1"/>
</dbReference>
<dbReference type="PROSITE" id="PS00640">
    <property type="entry name" value="THIOL_PROTEASE_ASN"/>
    <property type="match status" value="1"/>
</dbReference>
<dbReference type="GO" id="GO:0008234">
    <property type="term" value="F:cysteine-type peptidase activity"/>
    <property type="evidence" value="ECO:0007669"/>
    <property type="project" value="UniProtKB-KW"/>
</dbReference>
<dbReference type="FunFam" id="3.90.70.10:FF:000103">
    <property type="entry name" value="Hypothetical LOC496748"/>
    <property type="match status" value="1"/>
</dbReference>
<dbReference type="Pfam" id="PF08246">
    <property type="entry name" value="Inhibitor_I29"/>
    <property type="match status" value="1"/>
</dbReference>
<proteinExistence type="inferred from homology"/>
<keyword evidence="3" id="KW-0378">Hydrolase</keyword>
<protein>
    <recommendedName>
        <fullName evidence="12">Peptidase C1A papain C-terminal domain-containing protein</fullName>
    </recommendedName>
</protein>
<evidence type="ECO:0000313" key="11">
    <source>
        <dbReference type="Proteomes" id="UP001152747"/>
    </source>
</evidence>
<dbReference type="InterPro" id="IPR000668">
    <property type="entry name" value="Peptidase_C1A_C"/>
</dbReference>